<dbReference type="InterPro" id="IPR004007">
    <property type="entry name" value="DhaL_dom"/>
</dbReference>
<evidence type="ECO:0000313" key="4">
    <source>
        <dbReference type="EMBL" id="BDG01414.1"/>
    </source>
</evidence>
<organism evidence="4 5">
    <name type="scientific">Anaeromyxobacter oryzae</name>
    <dbReference type="NCBI Taxonomy" id="2918170"/>
    <lineage>
        <taxon>Bacteria</taxon>
        <taxon>Pseudomonadati</taxon>
        <taxon>Myxococcota</taxon>
        <taxon>Myxococcia</taxon>
        <taxon>Myxococcales</taxon>
        <taxon>Cystobacterineae</taxon>
        <taxon>Anaeromyxobacteraceae</taxon>
        <taxon>Anaeromyxobacter</taxon>
    </lineage>
</organism>
<evidence type="ECO:0000313" key="5">
    <source>
        <dbReference type="Proteomes" id="UP001162891"/>
    </source>
</evidence>
<keyword evidence="5" id="KW-1185">Reference proteome</keyword>
<dbReference type="RefSeq" id="WP_248357928.1">
    <property type="nucleotide sequence ID" value="NZ_AP025591.1"/>
</dbReference>
<dbReference type="GO" id="GO:0016301">
    <property type="term" value="F:kinase activity"/>
    <property type="evidence" value="ECO:0007669"/>
    <property type="project" value="UniProtKB-KW"/>
</dbReference>
<name>A0ABM7WPL8_9BACT</name>
<reference evidence="5" key="1">
    <citation type="journal article" date="2022" name="Int. J. Syst. Evol. Microbiol.">
        <title>Anaeromyxobacter oryzae sp. nov., Anaeromyxobacter diazotrophicus sp. nov. and Anaeromyxobacter paludicola sp. nov., isolated from paddy soils.</title>
        <authorList>
            <person name="Itoh H."/>
            <person name="Xu Z."/>
            <person name="Mise K."/>
            <person name="Masuda Y."/>
            <person name="Ushijima N."/>
            <person name="Hayakawa C."/>
            <person name="Shiratori Y."/>
            <person name="Senoo K."/>
        </authorList>
    </citation>
    <scope>NUCLEOTIDE SEQUENCE [LARGE SCALE GENOMIC DNA]</scope>
    <source>
        <strain evidence="5">Red232</strain>
    </source>
</reference>
<dbReference type="Pfam" id="PF02734">
    <property type="entry name" value="Dak2"/>
    <property type="match status" value="1"/>
</dbReference>
<gene>
    <name evidence="4" type="ORF">AMOR_04100</name>
</gene>
<dbReference type="InterPro" id="IPR050861">
    <property type="entry name" value="Dihydroxyacetone_Kinase"/>
</dbReference>
<dbReference type="EMBL" id="AP025591">
    <property type="protein sequence ID" value="BDG01414.1"/>
    <property type="molecule type" value="Genomic_DNA"/>
</dbReference>
<dbReference type="PANTHER" id="PTHR28629">
    <property type="entry name" value="TRIOKINASE/FMN CYCLASE"/>
    <property type="match status" value="1"/>
</dbReference>
<feature type="domain" description="DhaL" evidence="3">
    <location>
        <begin position="7"/>
        <end position="206"/>
    </location>
</feature>
<sequence>MDQVRNDAAGFVVTDLVAVMKANRAYLSEIDGAIGDGDHGINMSKGFGAAGERLAGAPAGLSQALATLGETLIEGVGGSMGPLYGNFFGAMAEAVGKRDVVDAPTFAAMLDAGLAAIQEIGGAKVGDKTLLDALVPARDAFAAALAAGRSFSDALDAMAAAAEKGKESTRDLVARVGRASRLGERSKGVLDAGATSCALILGSMARSLKSQL</sequence>
<dbReference type="SMART" id="SM01120">
    <property type="entry name" value="Dak2"/>
    <property type="match status" value="1"/>
</dbReference>
<dbReference type="PANTHER" id="PTHR28629:SF4">
    <property type="entry name" value="TRIOKINASE_FMN CYCLASE"/>
    <property type="match status" value="1"/>
</dbReference>
<evidence type="ECO:0000256" key="1">
    <source>
        <dbReference type="ARBA" id="ARBA00022679"/>
    </source>
</evidence>
<dbReference type="PROSITE" id="PS51480">
    <property type="entry name" value="DHAL"/>
    <property type="match status" value="1"/>
</dbReference>
<proteinExistence type="predicted"/>
<dbReference type="SUPFAM" id="SSF101473">
    <property type="entry name" value="DhaL-like"/>
    <property type="match status" value="1"/>
</dbReference>
<dbReference type="NCBIfam" id="TIGR02365">
    <property type="entry name" value="dha_L_ycgS"/>
    <property type="match status" value="1"/>
</dbReference>
<evidence type="ECO:0000256" key="2">
    <source>
        <dbReference type="ARBA" id="ARBA00022777"/>
    </source>
</evidence>
<protein>
    <submittedName>
        <fullName evidence="4">Dihydroxyacetone kinase subunit L</fullName>
    </submittedName>
</protein>
<keyword evidence="1" id="KW-0808">Transferase</keyword>
<dbReference type="Proteomes" id="UP001162891">
    <property type="component" value="Chromosome"/>
</dbReference>
<accession>A0ABM7WPL8</accession>
<dbReference type="InterPro" id="IPR036117">
    <property type="entry name" value="DhaL_dom_sf"/>
</dbReference>
<dbReference type="InterPro" id="IPR012737">
    <property type="entry name" value="DhaK_L_YcgS"/>
</dbReference>
<evidence type="ECO:0000259" key="3">
    <source>
        <dbReference type="PROSITE" id="PS51480"/>
    </source>
</evidence>
<dbReference type="Gene3D" id="1.25.40.340">
    <property type="match status" value="1"/>
</dbReference>
<keyword evidence="2 4" id="KW-0418">Kinase</keyword>